<reference evidence="4" key="1">
    <citation type="journal article" date="2019" name="Int. J. Syst. Evol. Microbiol.">
        <title>The Global Catalogue of Microorganisms (GCM) 10K type strain sequencing project: providing services to taxonomists for standard genome sequencing and annotation.</title>
        <authorList>
            <consortium name="The Broad Institute Genomics Platform"/>
            <consortium name="The Broad Institute Genome Sequencing Center for Infectious Disease"/>
            <person name="Wu L."/>
            <person name="Ma J."/>
        </authorList>
    </citation>
    <scope>NUCLEOTIDE SEQUENCE [LARGE SCALE GENOMIC DNA]</scope>
    <source>
        <strain evidence="4">JCM 14309</strain>
    </source>
</reference>
<dbReference type="EMBL" id="BAAAVT010000009">
    <property type="protein sequence ID" value="GAA3064176.1"/>
    <property type="molecule type" value="Genomic_DNA"/>
</dbReference>
<keyword evidence="4" id="KW-1185">Reference proteome</keyword>
<feature type="compositionally biased region" description="Basic residues" evidence="1">
    <location>
        <begin position="28"/>
        <end position="42"/>
    </location>
</feature>
<dbReference type="Proteomes" id="UP001500236">
    <property type="component" value="Unassembled WGS sequence"/>
</dbReference>
<proteinExistence type="predicted"/>
<evidence type="ECO:0000313" key="4">
    <source>
        <dbReference type="Proteomes" id="UP001500236"/>
    </source>
</evidence>
<feature type="compositionally biased region" description="Acidic residues" evidence="1">
    <location>
        <begin position="294"/>
        <end position="319"/>
    </location>
</feature>
<organism evidence="3 4">
    <name type="scientific">Nesterenkonia aethiopica</name>
    <dbReference type="NCBI Taxonomy" id="269144"/>
    <lineage>
        <taxon>Bacteria</taxon>
        <taxon>Bacillati</taxon>
        <taxon>Actinomycetota</taxon>
        <taxon>Actinomycetes</taxon>
        <taxon>Micrococcales</taxon>
        <taxon>Micrococcaceae</taxon>
        <taxon>Nesterenkonia</taxon>
    </lineage>
</organism>
<feature type="region of interest" description="Disordered" evidence="1">
    <location>
        <begin position="1"/>
        <end position="86"/>
    </location>
</feature>
<comment type="caution">
    <text evidence="3">The sequence shown here is derived from an EMBL/GenBank/DDBJ whole genome shotgun (WGS) entry which is preliminary data.</text>
</comment>
<keyword evidence="2" id="KW-0472">Membrane</keyword>
<dbReference type="RefSeq" id="WP_344685853.1">
    <property type="nucleotide sequence ID" value="NZ_BAAAVT010000009.1"/>
</dbReference>
<accession>A0ABP6M0T2</accession>
<evidence type="ECO:0000256" key="2">
    <source>
        <dbReference type="SAM" id="Phobius"/>
    </source>
</evidence>
<name>A0ABP6M0T2_9MICC</name>
<evidence type="ECO:0008006" key="5">
    <source>
        <dbReference type="Google" id="ProtNLM"/>
    </source>
</evidence>
<protein>
    <recommendedName>
        <fullName evidence="5">Septum formation-related domain-containing protein</fullName>
    </recommendedName>
</protein>
<keyword evidence="2" id="KW-0812">Transmembrane</keyword>
<feature type="region of interest" description="Disordered" evidence="1">
    <location>
        <begin position="260"/>
        <end position="319"/>
    </location>
</feature>
<keyword evidence="2" id="KW-1133">Transmembrane helix</keyword>
<sequence>MEDSTEDGTTDPTARTDGQDGTSSPQTRRARREARQRAARGKGARDARTSGEGQTPAQKMPADEPATDGPAADTPTGTPEEAEPAGLEEFDVRETAHRDPHRPNMLPFVFIGGLVVLFMLALLWWFLIREEPTELPETVAEREDDPGIDGVILRDAAPDQWSAGDCLTGFQPHDESAPATIIECDHSYDVQVIHWEDLEVGEYPGDEEISERAHRACEENGQLDQDAVDSVDFALEVRISHPTESTWRRESDRRVNCLLQPAGGTTMTGNFVVDPEEHSSAADDEDAEPGSGDDAGDDAEGTEDTEDETDDADSTDADA</sequence>
<evidence type="ECO:0000256" key="1">
    <source>
        <dbReference type="SAM" id="MobiDB-lite"/>
    </source>
</evidence>
<gene>
    <name evidence="3" type="ORF">GCM10010529_16570</name>
</gene>
<evidence type="ECO:0000313" key="3">
    <source>
        <dbReference type="EMBL" id="GAA3064176.1"/>
    </source>
</evidence>
<feature type="transmembrane region" description="Helical" evidence="2">
    <location>
        <begin position="105"/>
        <end position="127"/>
    </location>
</feature>